<dbReference type="Proteomes" id="UP001589646">
    <property type="component" value="Unassembled WGS sequence"/>
</dbReference>
<organism evidence="1 2">
    <name type="scientific">Nonomuraea roseola</name>
    <dbReference type="NCBI Taxonomy" id="46179"/>
    <lineage>
        <taxon>Bacteria</taxon>
        <taxon>Bacillati</taxon>
        <taxon>Actinomycetota</taxon>
        <taxon>Actinomycetes</taxon>
        <taxon>Streptosporangiales</taxon>
        <taxon>Streptosporangiaceae</taxon>
        <taxon>Nonomuraea</taxon>
    </lineage>
</organism>
<dbReference type="RefSeq" id="WP_346124129.1">
    <property type="nucleotide sequence ID" value="NZ_BAAAXC010000014.1"/>
</dbReference>
<keyword evidence="2" id="KW-1185">Reference proteome</keyword>
<evidence type="ECO:0000313" key="1">
    <source>
        <dbReference type="EMBL" id="MFB9526561.1"/>
    </source>
</evidence>
<dbReference type="EMBL" id="JBHMCE010000002">
    <property type="protein sequence ID" value="MFB9526561.1"/>
    <property type="molecule type" value="Genomic_DNA"/>
</dbReference>
<proteinExistence type="predicted"/>
<gene>
    <name evidence="1" type="ORF">ACFFRN_08040</name>
</gene>
<accession>A0ABV5PVQ0</accession>
<sequence length="156" mass="16507">MLSPGNRRGSVEGCHVAAGPRTQLAEAEDDLDRLRVAEQVVKEILAEEPADEPAPVYQVALPADRAAARAAQLLTGGRLICFRHEAAGAHVLPADYQALLSAVCSGQAPLPVKTICEQLGLSTEPGQVEGTRAKLNRLVERGWLRKTPAGAFAPPT</sequence>
<protein>
    <submittedName>
        <fullName evidence="1">Uncharacterized protein</fullName>
    </submittedName>
</protein>
<comment type="caution">
    <text evidence="1">The sequence shown here is derived from an EMBL/GenBank/DDBJ whole genome shotgun (WGS) entry which is preliminary data.</text>
</comment>
<evidence type="ECO:0000313" key="2">
    <source>
        <dbReference type="Proteomes" id="UP001589646"/>
    </source>
</evidence>
<name>A0ABV5PVQ0_9ACTN</name>
<reference evidence="1 2" key="1">
    <citation type="submission" date="2024-09" db="EMBL/GenBank/DDBJ databases">
        <authorList>
            <person name="Sun Q."/>
            <person name="Mori K."/>
        </authorList>
    </citation>
    <scope>NUCLEOTIDE SEQUENCE [LARGE SCALE GENOMIC DNA]</scope>
    <source>
        <strain evidence="1 2">JCM 3323</strain>
    </source>
</reference>